<feature type="compositionally biased region" description="Low complexity" evidence="2">
    <location>
        <begin position="857"/>
        <end position="869"/>
    </location>
</feature>
<feature type="region of interest" description="Disordered" evidence="2">
    <location>
        <begin position="507"/>
        <end position="577"/>
    </location>
</feature>
<dbReference type="InterPro" id="IPR021623">
    <property type="entry name" value="LAP2alpha_C"/>
</dbReference>
<comment type="caution">
    <text evidence="5">The sequence shown here is derived from an EMBL/GenBank/DDBJ whole genome shotgun (WGS) entry which is preliminary data.</text>
</comment>
<sequence length="905" mass="100240">MKDFVSSDSSLIGPLDDPLSPLYLWNRTCRVLKHFAPFVRLQPQIPHRNKSDPLPQWQVITTDASLLGWGAVFRQHTAQGRWTTQEALFPINLLEIRAIFLPLIHWQSLLTNLPIRIQSDSATAVAYLNHQGRTRSGQVMEEAAKILRWAERHVPAISAVHIPWVENWATDFLSLQGLAAGEWSLRPAVFDQICLRWGTPDVDLMASRMNHKVPQFVARSRDPLAVGHDALVIQTMIRARKPVSSRIYHSVSLLAAAAYTHGCPVSPNEGSKKEILRLPMRRMEALLQGMQEKKMGTLFGSCEAELQELMRQIDIMLEHKKSEWEAHTETLNTLLQLRDQELSSARTREDRLSQEIRSLRRQLSEQEETHRTKTADYESQLARFQEEVCSNLYYSHRATPGVSNCIPRGLQTGGRSRPPTSSSSTTLVTYFACSSCNSKLPSGQSSPLCQSCSNPIAPTAQDPPAVPPESDPPIPGWAASLSQSVADLTRVSQTLVSALDRLPLQTPAVASGSQEPPPEPSLISHKRSRQERRSESSSRSISPHGPPPRLVSHRSSSPESGEALSDAPSEEMSELDPSQIATMSESVQNLIRAINQTCGIKDPSTEPADQAVSFRRAKPPSKFFAPHPEFEEILARERENPTRRFQRGKRLGVLYPFSPDLTANWTVSPSVDPPVSRLSTNTVLPLSGGASLKDSNDRVIESFAKSAFEAASAALCPAFASTWASKSISKWAKDLRRGILDGAPPAQLAELANQISHAGEYLVSASLDVASCAAQASSNAVAIRRTVWLKAWQADLSSKKSLTSLPFQGSRLFGSQLDQIIKDATGGTSSLLPQAKPRRPPPRRQFRSFRPFRRFAASNAFSQQQQRPQARQEKKAVSFRPTPSWRPRYSQGRSSRPRTGRSTSA</sequence>
<evidence type="ECO:0000313" key="5">
    <source>
        <dbReference type="EMBL" id="CAJ0934918.1"/>
    </source>
</evidence>
<accession>A0ABN9L756</accession>
<keyword evidence="6" id="KW-1185">Reference proteome</keyword>
<dbReference type="Pfam" id="PF17045">
    <property type="entry name" value="CEP63"/>
    <property type="match status" value="1"/>
</dbReference>
<evidence type="ECO:0000259" key="3">
    <source>
        <dbReference type="Pfam" id="PF11560"/>
    </source>
</evidence>
<evidence type="ECO:0000313" key="6">
    <source>
        <dbReference type="Proteomes" id="UP001176940"/>
    </source>
</evidence>
<gene>
    <name evidence="5" type="ORF">RIMI_LOCUS6190008</name>
</gene>
<feature type="coiled-coil region" evidence="1">
    <location>
        <begin position="342"/>
        <end position="376"/>
    </location>
</feature>
<feature type="domain" description="Lamina-associated polypeptide 2 alpha C-terminal" evidence="3">
    <location>
        <begin position="653"/>
        <end position="823"/>
    </location>
</feature>
<organism evidence="5 6">
    <name type="scientific">Ranitomeya imitator</name>
    <name type="common">mimic poison frog</name>
    <dbReference type="NCBI Taxonomy" id="111125"/>
    <lineage>
        <taxon>Eukaryota</taxon>
        <taxon>Metazoa</taxon>
        <taxon>Chordata</taxon>
        <taxon>Craniata</taxon>
        <taxon>Vertebrata</taxon>
        <taxon>Euteleostomi</taxon>
        <taxon>Amphibia</taxon>
        <taxon>Batrachia</taxon>
        <taxon>Anura</taxon>
        <taxon>Neobatrachia</taxon>
        <taxon>Hyloidea</taxon>
        <taxon>Dendrobatidae</taxon>
        <taxon>Dendrobatinae</taxon>
        <taxon>Ranitomeya</taxon>
    </lineage>
</organism>
<dbReference type="Gene3D" id="1.10.287.3160">
    <property type="match status" value="1"/>
</dbReference>
<feature type="region of interest" description="Disordered" evidence="2">
    <location>
        <begin position="825"/>
        <end position="845"/>
    </location>
</feature>
<evidence type="ECO:0000256" key="2">
    <source>
        <dbReference type="SAM" id="MobiDB-lite"/>
    </source>
</evidence>
<dbReference type="InterPro" id="IPR031470">
    <property type="entry name" value="CEP63/Deup1_N"/>
</dbReference>
<dbReference type="Pfam" id="PF11560">
    <property type="entry name" value="LAP2alpha"/>
    <property type="match status" value="1"/>
</dbReference>
<protein>
    <submittedName>
        <fullName evidence="5">Uncharacterized protein</fullName>
    </submittedName>
</protein>
<name>A0ABN9L756_9NEOB</name>
<dbReference type="EMBL" id="CAUEEQ010011070">
    <property type="protein sequence ID" value="CAJ0934918.1"/>
    <property type="molecule type" value="Genomic_DNA"/>
</dbReference>
<dbReference type="PANTHER" id="PTHR33050">
    <property type="entry name" value="REVERSE TRANSCRIPTASE DOMAIN-CONTAINING PROTEIN"/>
    <property type="match status" value="1"/>
</dbReference>
<dbReference type="InterPro" id="IPR052055">
    <property type="entry name" value="Hepadnavirus_pol/RT"/>
</dbReference>
<feature type="domain" description="CEP63/Deup1 N-terminal" evidence="4">
    <location>
        <begin position="301"/>
        <end position="388"/>
    </location>
</feature>
<proteinExistence type="predicted"/>
<feature type="compositionally biased region" description="Basic residues" evidence="2">
    <location>
        <begin position="836"/>
        <end position="845"/>
    </location>
</feature>
<evidence type="ECO:0000259" key="4">
    <source>
        <dbReference type="Pfam" id="PF17045"/>
    </source>
</evidence>
<keyword evidence="1" id="KW-0175">Coiled coil</keyword>
<reference evidence="5" key="1">
    <citation type="submission" date="2023-07" db="EMBL/GenBank/DDBJ databases">
        <authorList>
            <person name="Stuckert A."/>
        </authorList>
    </citation>
    <scope>NUCLEOTIDE SEQUENCE</scope>
</reference>
<dbReference type="CDD" id="cd09275">
    <property type="entry name" value="RNase_HI_RT_DIRS1"/>
    <property type="match status" value="1"/>
</dbReference>
<dbReference type="Proteomes" id="UP001176940">
    <property type="component" value="Unassembled WGS sequence"/>
</dbReference>
<evidence type="ECO:0000256" key="1">
    <source>
        <dbReference type="SAM" id="Coils"/>
    </source>
</evidence>
<feature type="region of interest" description="Disordered" evidence="2">
    <location>
        <begin position="857"/>
        <end position="905"/>
    </location>
</feature>
<dbReference type="PANTHER" id="PTHR33050:SF7">
    <property type="entry name" value="RIBONUCLEASE H"/>
    <property type="match status" value="1"/>
</dbReference>